<dbReference type="Proteomes" id="UP000799429">
    <property type="component" value="Unassembled WGS sequence"/>
</dbReference>
<protein>
    <submittedName>
        <fullName evidence="2">Uncharacterized protein</fullName>
    </submittedName>
</protein>
<proteinExistence type="predicted"/>
<feature type="region of interest" description="Disordered" evidence="1">
    <location>
        <begin position="1"/>
        <end position="25"/>
    </location>
</feature>
<accession>A0A9P4SAJ0</accession>
<keyword evidence="3" id="KW-1185">Reference proteome</keyword>
<evidence type="ECO:0000313" key="3">
    <source>
        <dbReference type="Proteomes" id="UP000799429"/>
    </source>
</evidence>
<dbReference type="AlphaFoldDB" id="A0A9P4SAJ0"/>
<evidence type="ECO:0000313" key="2">
    <source>
        <dbReference type="EMBL" id="KAF2838053.1"/>
    </source>
</evidence>
<evidence type="ECO:0000256" key="1">
    <source>
        <dbReference type="SAM" id="MobiDB-lite"/>
    </source>
</evidence>
<feature type="region of interest" description="Disordered" evidence="1">
    <location>
        <begin position="92"/>
        <end position="114"/>
    </location>
</feature>
<dbReference type="EMBL" id="MU006097">
    <property type="protein sequence ID" value="KAF2838053.1"/>
    <property type="molecule type" value="Genomic_DNA"/>
</dbReference>
<organism evidence="2 3">
    <name type="scientific">Patellaria atrata CBS 101060</name>
    <dbReference type="NCBI Taxonomy" id="1346257"/>
    <lineage>
        <taxon>Eukaryota</taxon>
        <taxon>Fungi</taxon>
        <taxon>Dikarya</taxon>
        <taxon>Ascomycota</taxon>
        <taxon>Pezizomycotina</taxon>
        <taxon>Dothideomycetes</taxon>
        <taxon>Dothideomycetes incertae sedis</taxon>
        <taxon>Patellariales</taxon>
        <taxon>Patellariaceae</taxon>
        <taxon>Patellaria</taxon>
    </lineage>
</organism>
<feature type="compositionally biased region" description="Low complexity" evidence="1">
    <location>
        <begin position="7"/>
        <end position="16"/>
    </location>
</feature>
<sequence length="147" mass="15695">MSTQQKLPLESSSLPSTIPPTHPLPPNLHTSLLSALLTAHSIPAIQSALLTSLSQTGWTTNIRAYILELLRSGECGSYNELMAKVLEEAVGKQSEDMNGKEGRVNGVGNGEAEGETGIRIPEKAVQAGIKAVRQELEKVCDVTFGDE</sequence>
<reference evidence="2" key="1">
    <citation type="journal article" date="2020" name="Stud. Mycol.">
        <title>101 Dothideomycetes genomes: a test case for predicting lifestyles and emergence of pathogens.</title>
        <authorList>
            <person name="Haridas S."/>
            <person name="Albert R."/>
            <person name="Binder M."/>
            <person name="Bloem J."/>
            <person name="Labutti K."/>
            <person name="Salamov A."/>
            <person name="Andreopoulos B."/>
            <person name="Baker S."/>
            <person name="Barry K."/>
            <person name="Bills G."/>
            <person name="Bluhm B."/>
            <person name="Cannon C."/>
            <person name="Castanera R."/>
            <person name="Culley D."/>
            <person name="Daum C."/>
            <person name="Ezra D."/>
            <person name="Gonzalez J."/>
            <person name="Henrissat B."/>
            <person name="Kuo A."/>
            <person name="Liang C."/>
            <person name="Lipzen A."/>
            <person name="Lutzoni F."/>
            <person name="Magnuson J."/>
            <person name="Mondo S."/>
            <person name="Nolan M."/>
            <person name="Ohm R."/>
            <person name="Pangilinan J."/>
            <person name="Park H.-J."/>
            <person name="Ramirez L."/>
            <person name="Alfaro M."/>
            <person name="Sun H."/>
            <person name="Tritt A."/>
            <person name="Yoshinaga Y."/>
            <person name="Zwiers L.-H."/>
            <person name="Turgeon B."/>
            <person name="Goodwin S."/>
            <person name="Spatafora J."/>
            <person name="Crous P."/>
            <person name="Grigoriev I."/>
        </authorList>
    </citation>
    <scope>NUCLEOTIDE SEQUENCE</scope>
    <source>
        <strain evidence="2">CBS 101060</strain>
    </source>
</reference>
<comment type="caution">
    <text evidence="2">The sequence shown here is derived from an EMBL/GenBank/DDBJ whole genome shotgun (WGS) entry which is preliminary data.</text>
</comment>
<name>A0A9P4SAJ0_9PEZI</name>
<dbReference type="OrthoDB" id="5355007at2759"/>
<gene>
    <name evidence="2" type="ORF">M501DRAFT_850530</name>
</gene>
<feature type="compositionally biased region" description="Basic and acidic residues" evidence="1">
    <location>
        <begin position="92"/>
        <end position="103"/>
    </location>
</feature>